<protein>
    <submittedName>
        <fullName evidence="2">Uncharacterized protein LOC107809707</fullName>
    </submittedName>
</protein>
<reference evidence="2" key="2">
    <citation type="submission" date="2025-08" db="UniProtKB">
        <authorList>
            <consortium name="RefSeq"/>
        </authorList>
    </citation>
    <scope>IDENTIFICATION</scope>
    <source>
        <tissue evidence="2">Leaf</tissue>
    </source>
</reference>
<dbReference type="GeneID" id="107809707"/>
<dbReference type="PANTHER" id="PTHR48475">
    <property type="entry name" value="RIBONUCLEASE H"/>
    <property type="match status" value="1"/>
</dbReference>
<organism evidence="1 2">
    <name type="scientific">Nicotiana tabacum</name>
    <name type="common">Common tobacco</name>
    <dbReference type="NCBI Taxonomy" id="4097"/>
    <lineage>
        <taxon>Eukaryota</taxon>
        <taxon>Viridiplantae</taxon>
        <taxon>Streptophyta</taxon>
        <taxon>Embryophyta</taxon>
        <taxon>Tracheophyta</taxon>
        <taxon>Spermatophyta</taxon>
        <taxon>Magnoliopsida</taxon>
        <taxon>eudicotyledons</taxon>
        <taxon>Gunneridae</taxon>
        <taxon>Pentapetalae</taxon>
        <taxon>asterids</taxon>
        <taxon>lamiids</taxon>
        <taxon>Solanales</taxon>
        <taxon>Solanaceae</taxon>
        <taxon>Nicotianoideae</taxon>
        <taxon>Nicotianeae</taxon>
        <taxon>Nicotiana</taxon>
    </lineage>
</organism>
<proteinExistence type="predicted"/>
<accession>A0A1S4BLU4</accession>
<evidence type="ECO:0000313" key="1">
    <source>
        <dbReference type="Proteomes" id="UP000790787"/>
    </source>
</evidence>
<dbReference type="AlphaFoldDB" id="A0A1S4BLU4"/>
<dbReference type="PANTHER" id="PTHR48475:SF1">
    <property type="entry name" value="RNASE H TYPE-1 DOMAIN-CONTAINING PROTEIN"/>
    <property type="match status" value="1"/>
</dbReference>
<dbReference type="STRING" id="4097.A0A1S4BLU4"/>
<evidence type="ECO:0000313" key="2">
    <source>
        <dbReference type="RefSeq" id="XP_016489861.1"/>
    </source>
</evidence>
<reference evidence="1" key="1">
    <citation type="journal article" date="2014" name="Nat. Commun.">
        <title>The tobacco genome sequence and its comparison with those of tomato and potato.</title>
        <authorList>
            <person name="Sierro N."/>
            <person name="Battey J.N."/>
            <person name="Ouadi S."/>
            <person name="Bakaher N."/>
            <person name="Bovet L."/>
            <person name="Willig A."/>
            <person name="Goepfert S."/>
            <person name="Peitsch M.C."/>
            <person name="Ivanov N.V."/>
        </authorList>
    </citation>
    <scope>NUCLEOTIDE SEQUENCE [LARGE SCALE GENOMIC DNA]</scope>
</reference>
<dbReference type="OrthoDB" id="1288464at2759"/>
<dbReference type="KEGG" id="nta:107809707"/>
<dbReference type="RefSeq" id="XP_016489861.1">
    <property type="nucleotide sequence ID" value="XM_016634375.1"/>
</dbReference>
<dbReference type="GO" id="GO:0003676">
    <property type="term" value="F:nucleic acid binding"/>
    <property type="evidence" value="ECO:0007669"/>
    <property type="project" value="InterPro"/>
</dbReference>
<gene>
    <name evidence="2" type="primary">LOC107809707</name>
</gene>
<sequence>MTTYRPQASGHVKVSNLVIKSILSKTVNTNRADWSKRLDDALWAYRMDYKTPIRMSPCRLVFRKACHLPVKLEHKAMWALKKLNLDWDEAVNLRVTHLNELDEFRYHTCESLSLYKEKMKCLHDKYICNKELKACDLVLLFNSRLRMFPGKLKSKWSDLFEIVGVTPFNALDLKNKKNEIFRVNGHQVKHYLGNVGESHVAAVIYFT</sequence>
<dbReference type="Proteomes" id="UP000790787">
    <property type="component" value="Chromosome 13"/>
</dbReference>
<dbReference type="Gene3D" id="3.30.420.10">
    <property type="entry name" value="Ribonuclease H-like superfamily/Ribonuclease H"/>
    <property type="match status" value="1"/>
</dbReference>
<name>A0A1S4BLU4_TOBAC</name>
<dbReference type="PaxDb" id="4097-A0A1S4BLU4"/>
<dbReference type="InterPro" id="IPR012337">
    <property type="entry name" value="RNaseH-like_sf"/>
</dbReference>
<keyword evidence="1" id="KW-1185">Reference proteome</keyword>
<dbReference type="InterPro" id="IPR036397">
    <property type="entry name" value="RNaseH_sf"/>
</dbReference>
<dbReference type="SUPFAM" id="SSF53098">
    <property type="entry name" value="Ribonuclease H-like"/>
    <property type="match status" value="1"/>
</dbReference>